<evidence type="ECO:0000259" key="1">
    <source>
        <dbReference type="Pfam" id="PF09588"/>
    </source>
</evidence>
<evidence type="ECO:0000313" key="2">
    <source>
        <dbReference type="EMBL" id="MDX7989183.1"/>
    </source>
</evidence>
<dbReference type="GO" id="GO:0004527">
    <property type="term" value="F:exonuclease activity"/>
    <property type="evidence" value="ECO:0007669"/>
    <property type="project" value="UniProtKB-KW"/>
</dbReference>
<sequence>MISNDIVLSRTGINLSAIEQGSEEWLSLRLGVITASDVWKVLTKTKSGTSWTDTKKTYLNTLIGEVCTGVFKEVNARTLAWGKDYELEARMTFEFYSGLTVKEEPIIFKDENLRSACSPDGICNDGAGLELKCPNTTEVFIDLALNGINAMKKEYIAQVQYSMWITGKSVWHFANYDPRMPGGKEIVHMPIYRNEDMMKEFDEQIPEFIEKMDEGLNKLGVEFGNQWRANNGKAWS</sequence>
<dbReference type="EMBL" id="VCDN01000100">
    <property type="protein sequence ID" value="MDX7989183.1"/>
    <property type="molecule type" value="Genomic_DNA"/>
</dbReference>
<dbReference type="InterPro" id="IPR051703">
    <property type="entry name" value="NF-kappa-B_Signaling_Reg"/>
</dbReference>
<keyword evidence="2" id="KW-0269">Exonuclease</keyword>
<dbReference type="PANTHER" id="PTHR46609:SF8">
    <property type="entry name" value="YQAJ VIRAL RECOMBINASE DOMAIN-CONTAINING PROTEIN"/>
    <property type="match status" value="1"/>
</dbReference>
<dbReference type="Proteomes" id="UP001271890">
    <property type="component" value="Unassembled WGS sequence"/>
</dbReference>
<dbReference type="InterPro" id="IPR011604">
    <property type="entry name" value="PDDEXK-like_dom_sf"/>
</dbReference>
<dbReference type="PANTHER" id="PTHR46609">
    <property type="entry name" value="EXONUCLEASE, PHAGE-TYPE/RECB, C-TERMINAL DOMAIN-CONTAINING PROTEIN"/>
    <property type="match status" value="1"/>
</dbReference>
<dbReference type="InterPro" id="IPR011335">
    <property type="entry name" value="Restrct_endonuc-II-like"/>
</dbReference>
<protein>
    <submittedName>
        <fullName evidence="2">Exonuclease</fullName>
    </submittedName>
</protein>
<comment type="caution">
    <text evidence="2">The sequence shown here is derived from an EMBL/GenBank/DDBJ whole genome shotgun (WGS) entry which is preliminary data.</text>
</comment>
<accession>A0ABU4SEF4</accession>
<name>A0ABU4SEF4_9GAMM</name>
<dbReference type="InterPro" id="IPR019080">
    <property type="entry name" value="YqaJ_viral_recombinase"/>
</dbReference>
<keyword evidence="3" id="KW-1185">Reference proteome</keyword>
<dbReference type="Pfam" id="PF09588">
    <property type="entry name" value="YqaJ"/>
    <property type="match status" value="1"/>
</dbReference>
<keyword evidence="2" id="KW-0378">Hydrolase</keyword>
<dbReference type="CDD" id="cd22343">
    <property type="entry name" value="PDDEXK_lambda_exonuclease-like"/>
    <property type="match status" value="1"/>
</dbReference>
<gene>
    <name evidence="2" type="ORF">FE392_18020</name>
</gene>
<dbReference type="Gene3D" id="3.90.320.10">
    <property type="match status" value="1"/>
</dbReference>
<dbReference type="SUPFAM" id="SSF52980">
    <property type="entry name" value="Restriction endonuclease-like"/>
    <property type="match status" value="1"/>
</dbReference>
<organism evidence="2 3">
    <name type="scientific">Xenorhabdus santafensis</name>
    <dbReference type="NCBI Taxonomy" id="2582833"/>
    <lineage>
        <taxon>Bacteria</taxon>
        <taxon>Pseudomonadati</taxon>
        <taxon>Pseudomonadota</taxon>
        <taxon>Gammaproteobacteria</taxon>
        <taxon>Enterobacterales</taxon>
        <taxon>Morganellaceae</taxon>
        <taxon>Xenorhabdus</taxon>
    </lineage>
</organism>
<feature type="domain" description="YqaJ viral recombinase" evidence="1">
    <location>
        <begin position="24"/>
        <end position="168"/>
    </location>
</feature>
<reference evidence="3" key="1">
    <citation type="journal article" date="2024" name="Toxins">
        <title>Genome Sequence Analysis of Native Xenorhabdus Strains Isolated from Entomopathogenic Nematodes in Argentina.</title>
        <authorList>
            <person name="Palma L."/>
            <person name="Frizzo L."/>
            <person name="Kaiser S."/>
            <person name="Berry C."/>
            <person name="Caballero P."/>
            <person name="Bode H.B."/>
            <person name="Del Valle E.E."/>
        </authorList>
    </citation>
    <scope>NUCLEOTIDE SEQUENCE [LARGE SCALE GENOMIC DNA]</scope>
    <source>
        <strain evidence="3">12</strain>
    </source>
</reference>
<keyword evidence="2" id="KW-0540">Nuclease</keyword>
<evidence type="ECO:0000313" key="3">
    <source>
        <dbReference type="Proteomes" id="UP001271890"/>
    </source>
</evidence>
<proteinExistence type="predicted"/>